<evidence type="ECO:0000256" key="2">
    <source>
        <dbReference type="ARBA" id="ARBA00012925"/>
    </source>
</evidence>
<dbReference type="InterPro" id="IPR018338">
    <property type="entry name" value="Carbonic_anhydrase_a-class_CS"/>
</dbReference>
<evidence type="ECO:0000256" key="6">
    <source>
        <dbReference type="ARBA" id="ARBA00023239"/>
    </source>
</evidence>
<dbReference type="FunFam" id="3.10.200.10:FF:000003">
    <property type="entry name" value="Carbonic anhydrase 12"/>
    <property type="match status" value="1"/>
</dbReference>
<feature type="chain" id="PRO_5044514306" description="Carbonic anhydrase" evidence="7">
    <location>
        <begin position="17"/>
        <end position="336"/>
    </location>
</feature>
<dbReference type="PANTHER" id="PTHR18952:SF200">
    <property type="entry name" value="CARBONIC ANHYDRASE"/>
    <property type="match status" value="1"/>
</dbReference>
<evidence type="ECO:0000256" key="5">
    <source>
        <dbReference type="ARBA" id="ARBA00023180"/>
    </source>
</evidence>
<dbReference type="InterPro" id="IPR036398">
    <property type="entry name" value="CA_dom_sf"/>
</dbReference>
<organism evidence="10">
    <name type="scientific">Xenopus laevis</name>
    <name type="common">African clawed frog</name>
    <dbReference type="NCBI Taxonomy" id="8355"/>
    <lineage>
        <taxon>Eukaryota</taxon>
        <taxon>Metazoa</taxon>
        <taxon>Chordata</taxon>
        <taxon>Craniata</taxon>
        <taxon>Vertebrata</taxon>
        <taxon>Euteleostomi</taxon>
        <taxon>Amphibia</taxon>
        <taxon>Batrachia</taxon>
        <taxon>Anura</taxon>
        <taxon>Pipoidea</taxon>
        <taxon>Pipidae</taxon>
        <taxon>Xenopodinae</taxon>
        <taxon>Xenopus</taxon>
        <taxon>Xenopus</taxon>
    </lineage>
</organism>
<dbReference type="OrthoDB" id="429145at2759"/>
<gene>
    <name evidence="10 11" type="primary">LOC108701709</name>
</gene>
<evidence type="ECO:0000256" key="4">
    <source>
        <dbReference type="ARBA" id="ARBA00022833"/>
    </source>
</evidence>
<dbReference type="OMA" id="VSVHSKY"/>
<dbReference type="RefSeq" id="XP_018092179.1">
    <property type="nucleotide sequence ID" value="XM_018236690.2"/>
</dbReference>
<dbReference type="Proteomes" id="UP000186698">
    <property type="component" value="Chromosome 9_10L"/>
</dbReference>
<dbReference type="STRING" id="8355.A0A1L8EYT0"/>
<evidence type="ECO:0000256" key="3">
    <source>
        <dbReference type="ARBA" id="ARBA00022723"/>
    </source>
</evidence>
<evidence type="ECO:0000256" key="1">
    <source>
        <dbReference type="ARBA" id="ARBA00010718"/>
    </source>
</evidence>
<sequence length="336" mass="35761">MWRIAAVLFFVDPIAAEWCYTEESCDPSTWSSLGSCGGLNQSPIDIANGSAQFNANLGNFTFTNYSNNSKLLLFDNSGHSAEVQLDSGVTISGGGLPSNYSAIAFHFHWGNGTLPGSEHRLGGKQFPMEMHIVHTKNGMNLTAAKKDPTGIAVLGFFFDVGTSASTSSMTALANLLANVSVVGSNITLNASFSIDSVLGEVDKTSYYRYSGSLTTPTCDEAVVWTIFKNPILIPDSVIRTFSSSLIHNTTGSPQYMVNNFRPPQLLNSRQVQSSFYVSSPSSMVSSSLSSKPSSSSSGISFASTGSPSSANVHFGSGHLLFFLSAVVLMFQGVIEE</sequence>
<evidence type="ECO:0000313" key="11">
    <source>
        <dbReference type="RefSeq" id="XP_041432996.1"/>
    </source>
</evidence>
<dbReference type="EC" id="4.2.1.1" evidence="2 7"/>
<comment type="similarity">
    <text evidence="1 7">Belongs to the alpha-carbonic anhydrase family.</text>
</comment>
<accession>A0A1L8EYT0</accession>
<evidence type="ECO:0000256" key="7">
    <source>
        <dbReference type="RuleBase" id="RU367011"/>
    </source>
</evidence>
<comment type="function">
    <text evidence="7">Reversible hydration of carbon dioxide.</text>
</comment>
<dbReference type="GO" id="GO:0005886">
    <property type="term" value="C:plasma membrane"/>
    <property type="evidence" value="ECO:0000318"/>
    <property type="project" value="GO_Central"/>
</dbReference>
<dbReference type="AlphaFoldDB" id="A0A1L8EYT0"/>
<keyword evidence="5" id="KW-0325">Glycoprotein</keyword>
<comment type="cofactor">
    <cofactor evidence="7">
        <name>Zn(2+)</name>
        <dbReference type="ChEBI" id="CHEBI:29105"/>
    </cofactor>
</comment>
<dbReference type="Bgee" id="108701709">
    <property type="expression patterns" value="Expressed in neurula embryo and 2 other cell types or tissues"/>
</dbReference>
<feature type="domain" description="Alpha-carbonic anhydrase" evidence="8">
    <location>
        <begin position="16"/>
        <end position="275"/>
    </location>
</feature>
<dbReference type="GO" id="GO:0004089">
    <property type="term" value="F:carbonate dehydratase activity"/>
    <property type="evidence" value="ECO:0000318"/>
    <property type="project" value="GO_Central"/>
</dbReference>
<evidence type="ECO:0000313" key="9">
    <source>
        <dbReference type="Proteomes" id="UP000186698"/>
    </source>
</evidence>
<dbReference type="PROSITE" id="PS00162">
    <property type="entry name" value="ALPHA_CA_1"/>
    <property type="match status" value="1"/>
</dbReference>
<dbReference type="KEGG" id="xla:108701709"/>
<proteinExistence type="inferred from homology"/>
<comment type="catalytic activity">
    <reaction evidence="7">
        <text>hydrogencarbonate + H(+) = CO2 + H2O</text>
        <dbReference type="Rhea" id="RHEA:10748"/>
        <dbReference type="ChEBI" id="CHEBI:15377"/>
        <dbReference type="ChEBI" id="CHEBI:15378"/>
        <dbReference type="ChEBI" id="CHEBI:16526"/>
        <dbReference type="ChEBI" id="CHEBI:17544"/>
        <dbReference type="EC" id="4.2.1.1"/>
    </reaction>
</comment>
<evidence type="ECO:0000313" key="10">
    <source>
        <dbReference type="RefSeq" id="XP_018092179.1"/>
    </source>
</evidence>
<keyword evidence="3 7" id="KW-0479">Metal-binding</keyword>
<dbReference type="SUPFAM" id="SSF51069">
    <property type="entry name" value="Carbonic anhydrase"/>
    <property type="match status" value="1"/>
</dbReference>
<keyword evidence="6 7" id="KW-0456">Lyase</keyword>
<dbReference type="InterPro" id="IPR023561">
    <property type="entry name" value="Carbonic_anhydrase_a-class"/>
</dbReference>
<dbReference type="PaxDb" id="8355-A0A1L8EYT0"/>
<reference evidence="10" key="1">
    <citation type="submission" date="2022-04" db="UniProtKB">
        <authorList>
            <consortium name="RefSeq"/>
        </authorList>
    </citation>
    <scope>IDENTIFICATION</scope>
    <source>
        <strain evidence="10 11">J_2021</strain>
        <tissue evidence="10 11">Erythrocytes</tissue>
    </source>
</reference>
<dbReference type="SMART" id="SM01057">
    <property type="entry name" value="Carb_anhydrase"/>
    <property type="match status" value="1"/>
</dbReference>
<dbReference type="PROSITE" id="PS51144">
    <property type="entry name" value="ALPHA_CA_2"/>
    <property type="match status" value="1"/>
</dbReference>
<evidence type="ECO:0000259" key="8">
    <source>
        <dbReference type="PROSITE" id="PS51144"/>
    </source>
</evidence>
<name>A0A1L8EYT0_XENLA</name>
<keyword evidence="9" id="KW-1185">Reference proteome</keyword>
<keyword evidence="4 7" id="KW-0862">Zinc</keyword>
<protein>
    <recommendedName>
        <fullName evidence="2 7">Carbonic anhydrase</fullName>
        <ecNumber evidence="2 7">4.2.1.1</ecNumber>
    </recommendedName>
</protein>
<dbReference type="PANTHER" id="PTHR18952">
    <property type="entry name" value="CARBONIC ANHYDRASE"/>
    <property type="match status" value="1"/>
</dbReference>
<dbReference type="InterPro" id="IPR001148">
    <property type="entry name" value="CA_dom"/>
</dbReference>
<dbReference type="RefSeq" id="XP_041432996.1">
    <property type="nucleotide sequence ID" value="XM_041577062.1"/>
</dbReference>
<dbReference type="Gene3D" id="3.10.200.10">
    <property type="entry name" value="Alpha carbonic anhydrase"/>
    <property type="match status" value="1"/>
</dbReference>
<dbReference type="GeneID" id="108701709"/>
<dbReference type="GO" id="GO:0008270">
    <property type="term" value="F:zinc ion binding"/>
    <property type="evidence" value="ECO:0007669"/>
    <property type="project" value="UniProtKB-UniRule"/>
</dbReference>
<dbReference type="Pfam" id="PF00194">
    <property type="entry name" value="Carb_anhydrase"/>
    <property type="match status" value="1"/>
</dbReference>
<keyword evidence="7" id="KW-0732">Signal</keyword>
<feature type="signal peptide" evidence="7">
    <location>
        <begin position="1"/>
        <end position="16"/>
    </location>
</feature>